<keyword evidence="1" id="KW-1133">Transmembrane helix</keyword>
<reference evidence="2" key="1">
    <citation type="submission" date="2021-04" db="EMBL/GenBank/DDBJ databases">
        <title>Draft Genome Sequence of Pandoravirus japonicus, Isolated from the Sabaishi River of Niigata, Japan.</title>
        <authorList>
            <person name="Hosokawa N."/>
            <person name="Takahashi H."/>
            <person name="Aoki K."/>
            <person name="Takemura M."/>
        </authorList>
    </citation>
    <scope>NUCLEOTIDE SEQUENCE</scope>
</reference>
<evidence type="ECO:0000313" key="3">
    <source>
        <dbReference type="Proteomes" id="UP001253637"/>
    </source>
</evidence>
<protein>
    <recommendedName>
        <fullName evidence="4">Transmembrane protein</fullName>
    </recommendedName>
</protein>
<keyword evidence="1" id="KW-0472">Membrane</keyword>
<feature type="transmembrane region" description="Helical" evidence="1">
    <location>
        <begin position="69"/>
        <end position="87"/>
    </location>
</feature>
<dbReference type="Proteomes" id="UP001253637">
    <property type="component" value="Segment"/>
</dbReference>
<feature type="transmembrane region" description="Helical" evidence="1">
    <location>
        <begin position="35"/>
        <end position="57"/>
    </location>
</feature>
<name>A0A811BNT8_9VIRU</name>
<proteinExistence type="predicted"/>
<accession>A0A811BNT8</accession>
<evidence type="ECO:0008006" key="4">
    <source>
        <dbReference type="Google" id="ProtNLM"/>
    </source>
</evidence>
<sequence length="104" mass="12209">MPCADRVHMPLRTLARARICAWRQRTQRTLKNPPAILSVLFFFDSFSFRFSLYILCLTQRTRPAVRRESAPAFCFFVLVFLSLFRGWPTAAARRENKNLFFFGA</sequence>
<dbReference type="EMBL" id="LC625835">
    <property type="protein sequence ID" value="BCU02960.1"/>
    <property type="molecule type" value="Genomic_DNA"/>
</dbReference>
<organism evidence="2 3">
    <name type="scientific">Pandoravirus japonicus</name>
    <dbReference type="NCBI Taxonomy" id="2823154"/>
    <lineage>
        <taxon>Viruses</taxon>
        <taxon>Pandoravirus</taxon>
    </lineage>
</organism>
<evidence type="ECO:0000256" key="1">
    <source>
        <dbReference type="SAM" id="Phobius"/>
    </source>
</evidence>
<evidence type="ECO:0000313" key="2">
    <source>
        <dbReference type="EMBL" id="BCU02960.1"/>
    </source>
</evidence>
<keyword evidence="1" id="KW-0812">Transmembrane</keyword>